<organism evidence="1">
    <name type="scientific">Bacteriophage sp</name>
    <dbReference type="NCBI Taxonomy" id="38018"/>
    <lineage>
        <taxon>Viruses</taxon>
    </lineage>
</organism>
<proteinExistence type="predicted"/>
<evidence type="ECO:0000313" key="1">
    <source>
        <dbReference type="EMBL" id="DAD56026.1"/>
    </source>
</evidence>
<accession>A0A8D9PF56</accession>
<dbReference type="EMBL" id="BK029940">
    <property type="protein sequence ID" value="DAD56026.1"/>
    <property type="molecule type" value="Genomic_DNA"/>
</dbReference>
<protein>
    <submittedName>
        <fullName evidence="1">Uncharacterized protein</fullName>
    </submittedName>
</protein>
<sequence length="32" mass="3769">MNKGKAFEKDFQEAAKNDELFVLRLHDTSLSW</sequence>
<reference evidence="1" key="1">
    <citation type="journal article" date="2021" name="Proc. Natl. Acad. Sci. U.S.A.">
        <title>A Catalog of Tens of Thousands of Viruses from Human Metagenomes Reveals Hidden Associations with Chronic Diseases.</title>
        <authorList>
            <person name="Tisza M.J."/>
            <person name="Buck C.B."/>
        </authorList>
    </citation>
    <scope>NUCLEOTIDE SEQUENCE</scope>
    <source>
        <strain evidence="1">CtOZu12</strain>
    </source>
</reference>
<name>A0A8D9PF56_9VIRU</name>